<name>A0A0V0SBG1_9BILA</name>
<comment type="caution">
    <text evidence="2">The sequence shown here is derived from an EMBL/GenBank/DDBJ whole genome shotgun (WGS) entry which is preliminary data.</text>
</comment>
<feature type="compositionally biased region" description="Polar residues" evidence="1">
    <location>
        <begin position="9"/>
        <end position="19"/>
    </location>
</feature>
<organism evidence="2 3">
    <name type="scientific">Trichinella nelsoni</name>
    <dbReference type="NCBI Taxonomy" id="6336"/>
    <lineage>
        <taxon>Eukaryota</taxon>
        <taxon>Metazoa</taxon>
        <taxon>Ecdysozoa</taxon>
        <taxon>Nematoda</taxon>
        <taxon>Enoplea</taxon>
        <taxon>Dorylaimia</taxon>
        <taxon>Trichinellida</taxon>
        <taxon>Trichinellidae</taxon>
        <taxon>Trichinella</taxon>
    </lineage>
</organism>
<feature type="compositionally biased region" description="Polar residues" evidence="1">
    <location>
        <begin position="45"/>
        <end position="56"/>
    </location>
</feature>
<sequence length="150" mass="16810">MGTRGQIYTPRSSCKQRQVSGLFEPEDSAATRPTEIERAKEKRVSGQNQIWSTENGTGRPGVQAPVEEHLIKKWQLFKRGPNMGMVKAAACMPRAVCIYQFNYGFGRGHLPFSFSYLILKRTKKWSALTLGCLSSKRHRAADGRDSSSKS</sequence>
<protein>
    <submittedName>
        <fullName evidence="2">Uncharacterized protein</fullName>
    </submittedName>
</protein>
<keyword evidence="3" id="KW-1185">Reference proteome</keyword>
<accession>A0A0V0SBG1</accession>
<feature type="region of interest" description="Disordered" evidence="1">
    <location>
        <begin position="1"/>
        <end position="62"/>
    </location>
</feature>
<reference evidence="2 3" key="1">
    <citation type="submission" date="2015-01" db="EMBL/GenBank/DDBJ databases">
        <title>Evolution of Trichinella species and genotypes.</title>
        <authorList>
            <person name="Korhonen P.K."/>
            <person name="Edoardo P."/>
            <person name="Giuseppe L.R."/>
            <person name="Gasser R.B."/>
        </authorList>
    </citation>
    <scope>NUCLEOTIDE SEQUENCE [LARGE SCALE GENOMIC DNA]</scope>
    <source>
        <strain evidence="2">ISS37</strain>
    </source>
</reference>
<dbReference type="AlphaFoldDB" id="A0A0V0SBG1"/>
<dbReference type="Proteomes" id="UP000054630">
    <property type="component" value="Unassembled WGS sequence"/>
</dbReference>
<proteinExistence type="predicted"/>
<feature type="compositionally biased region" description="Basic and acidic residues" evidence="1">
    <location>
        <begin position="34"/>
        <end position="44"/>
    </location>
</feature>
<evidence type="ECO:0000256" key="1">
    <source>
        <dbReference type="SAM" id="MobiDB-lite"/>
    </source>
</evidence>
<evidence type="ECO:0000313" key="2">
    <source>
        <dbReference type="EMBL" id="KRX23999.1"/>
    </source>
</evidence>
<dbReference type="OrthoDB" id="10296499at2759"/>
<gene>
    <name evidence="2" type="ORF">T07_5969</name>
</gene>
<evidence type="ECO:0000313" key="3">
    <source>
        <dbReference type="Proteomes" id="UP000054630"/>
    </source>
</evidence>
<dbReference type="EMBL" id="JYDL01000020">
    <property type="protein sequence ID" value="KRX23999.1"/>
    <property type="molecule type" value="Genomic_DNA"/>
</dbReference>